<comment type="caution">
    <text evidence="2">The sequence shown here is derived from an EMBL/GenBank/DDBJ whole genome shotgun (WGS) entry which is preliminary data.</text>
</comment>
<dbReference type="InterPro" id="IPR005137">
    <property type="entry name" value="BtpA"/>
</dbReference>
<evidence type="ECO:0000313" key="2">
    <source>
        <dbReference type="EMBL" id="TLD00115.1"/>
    </source>
</evidence>
<comment type="similarity">
    <text evidence="1">Belongs to the BtpA family.</text>
</comment>
<dbReference type="PANTHER" id="PTHR21381:SF3">
    <property type="entry name" value="SGC REGION PROTEIN SGCQ-RELATED"/>
    <property type="match status" value="1"/>
</dbReference>
<dbReference type="PANTHER" id="PTHR21381">
    <property type="entry name" value="ZGC:162297"/>
    <property type="match status" value="1"/>
</dbReference>
<keyword evidence="3" id="KW-1185">Reference proteome</keyword>
<dbReference type="InterPro" id="IPR013785">
    <property type="entry name" value="Aldolase_TIM"/>
</dbReference>
<dbReference type="NCBIfam" id="TIGR00259">
    <property type="entry name" value="thylakoid_BtpA"/>
    <property type="match status" value="1"/>
</dbReference>
<reference evidence="2 3" key="1">
    <citation type="journal article" date="2019" name="Anaerobe">
        <title>Detection of Robinsoniella peoriensis in multiple bone samples of a trauma patient.</title>
        <authorList>
            <person name="Schrottner P."/>
            <person name="Hartwich K."/>
            <person name="Bunk B."/>
            <person name="Schober I."/>
            <person name="Helbig S."/>
            <person name="Rudolph W.W."/>
            <person name="Gunzer F."/>
        </authorList>
    </citation>
    <scope>NUCLEOTIDE SEQUENCE [LARGE SCALE GENOMIC DNA]</scope>
    <source>
        <strain evidence="2 3">DSM 106044</strain>
    </source>
</reference>
<dbReference type="SUPFAM" id="SSF51366">
    <property type="entry name" value="Ribulose-phoshate binding barrel"/>
    <property type="match status" value="1"/>
</dbReference>
<dbReference type="CDD" id="cd04722">
    <property type="entry name" value="TIM_phosphate_binding"/>
    <property type="match status" value="1"/>
</dbReference>
<protein>
    <submittedName>
        <fullName evidence="2">Putative sgc region protein SgcQ</fullName>
    </submittedName>
</protein>
<dbReference type="PIRSF" id="PIRSF005956">
    <property type="entry name" value="BtpA"/>
    <property type="match status" value="1"/>
</dbReference>
<dbReference type="Gene3D" id="3.20.20.70">
    <property type="entry name" value="Aldolase class I"/>
    <property type="match status" value="1"/>
</dbReference>
<dbReference type="AlphaFoldDB" id="A0A4U8Q5J3"/>
<dbReference type="Pfam" id="PF03437">
    <property type="entry name" value="BtpA"/>
    <property type="match status" value="1"/>
</dbReference>
<evidence type="ECO:0000256" key="1">
    <source>
        <dbReference type="ARBA" id="ARBA00006007"/>
    </source>
</evidence>
<gene>
    <name evidence="2" type="primary">sgcQ</name>
    <name evidence="2" type="ORF">DSM106044_03023</name>
</gene>
<dbReference type="Proteomes" id="UP000306509">
    <property type="component" value="Unassembled WGS sequence"/>
</dbReference>
<proteinExistence type="inferred from homology"/>
<name>A0A4U8Q5J3_9FIRM</name>
<accession>A0A4U8Q5J3</accession>
<dbReference type="STRING" id="180332.GCA_000797495_01480"/>
<sequence length="265" mass="27948">MNDKQIFTTNTKTVIGMVHCLPLPGTAGFGGDYEQILKRAVEDAVTLEKAGVDAVIVENMGDTPFSALLNTAQIAALSAAAMEVRRAVNIPIGIDAAFNDCKASLAIAGITGADFVRVPVFVDTVVFTDGYIMPCAKECMEYRKQLNLSHVKILADVQVKHAHMLLPHIAVEQSAKEAAANGADAIIVTGSEIGVETPIDMIARVKRAVSLPVFAGSGVNASNISEQMQTADGAIIGSSLKKEGILTNPIDYELVREVIKGLGSV</sequence>
<dbReference type="EMBL" id="QGQD01000059">
    <property type="protein sequence ID" value="TLD00115.1"/>
    <property type="molecule type" value="Genomic_DNA"/>
</dbReference>
<dbReference type="RefSeq" id="WP_138002783.1">
    <property type="nucleotide sequence ID" value="NZ_QGQD01000059.1"/>
</dbReference>
<dbReference type="InterPro" id="IPR011060">
    <property type="entry name" value="RibuloseP-bd_barrel"/>
</dbReference>
<evidence type="ECO:0000313" key="3">
    <source>
        <dbReference type="Proteomes" id="UP000306509"/>
    </source>
</evidence>
<organism evidence="2 3">
    <name type="scientific">Robinsoniella peoriensis</name>
    <dbReference type="NCBI Taxonomy" id="180332"/>
    <lineage>
        <taxon>Bacteria</taxon>
        <taxon>Bacillati</taxon>
        <taxon>Bacillota</taxon>
        <taxon>Clostridia</taxon>
        <taxon>Lachnospirales</taxon>
        <taxon>Lachnospiraceae</taxon>
        <taxon>Robinsoniella</taxon>
    </lineage>
</organism>